<dbReference type="FunFam" id="3.40.640.10:FF:000009">
    <property type="entry name" value="Cystathionine gamma-synthase homolog"/>
    <property type="match status" value="1"/>
</dbReference>
<dbReference type="GO" id="GO:0030170">
    <property type="term" value="F:pyridoxal phosphate binding"/>
    <property type="evidence" value="ECO:0007669"/>
    <property type="project" value="InterPro"/>
</dbReference>
<evidence type="ECO:0000256" key="4">
    <source>
        <dbReference type="PIRSR" id="PIRSR001434-2"/>
    </source>
</evidence>
<dbReference type="SUPFAM" id="SSF53383">
    <property type="entry name" value="PLP-dependent transferases"/>
    <property type="match status" value="1"/>
</dbReference>
<dbReference type="Pfam" id="PF01053">
    <property type="entry name" value="Cys_Met_Meta_PP"/>
    <property type="match status" value="1"/>
</dbReference>
<name>A0A7S9RUQ7_9BACT</name>
<keyword evidence="6" id="KW-0808">Transferase</keyword>
<dbReference type="CDD" id="cd00614">
    <property type="entry name" value="CGS_like"/>
    <property type="match status" value="1"/>
</dbReference>
<dbReference type="InterPro" id="IPR000277">
    <property type="entry name" value="Cys/Met-Metab_PyrdxlP-dep_enz"/>
</dbReference>
<dbReference type="GO" id="GO:0003962">
    <property type="term" value="F:cystathionine gamma-synthase activity"/>
    <property type="evidence" value="ECO:0007669"/>
    <property type="project" value="TreeGrafter"/>
</dbReference>
<evidence type="ECO:0000313" key="7">
    <source>
        <dbReference type="Proteomes" id="UP000594571"/>
    </source>
</evidence>
<evidence type="ECO:0000256" key="5">
    <source>
        <dbReference type="RuleBase" id="RU362118"/>
    </source>
</evidence>
<dbReference type="AlphaFoldDB" id="A0A7S9RUQ7"/>
<keyword evidence="3 4" id="KW-0663">Pyridoxal phosphate</keyword>
<evidence type="ECO:0000256" key="2">
    <source>
        <dbReference type="ARBA" id="ARBA00009077"/>
    </source>
</evidence>
<organism evidence="6 7">
    <name type="scientific">Campylobacter concisus</name>
    <dbReference type="NCBI Taxonomy" id="199"/>
    <lineage>
        <taxon>Bacteria</taxon>
        <taxon>Pseudomonadati</taxon>
        <taxon>Campylobacterota</taxon>
        <taxon>Epsilonproteobacteria</taxon>
        <taxon>Campylobacterales</taxon>
        <taxon>Campylobacteraceae</taxon>
        <taxon>Campylobacter</taxon>
    </lineage>
</organism>
<comment type="cofactor">
    <cofactor evidence="1 5">
        <name>pyridoxal 5'-phosphate</name>
        <dbReference type="ChEBI" id="CHEBI:597326"/>
    </cofactor>
</comment>
<dbReference type="InterPro" id="IPR015422">
    <property type="entry name" value="PyrdxlP-dep_Trfase_small"/>
</dbReference>
<dbReference type="GO" id="GO:0005737">
    <property type="term" value="C:cytoplasm"/>
    <property type="evidence" value="ECO:0007669"/>
    <property type="project" value="TreeGrafter"/>
</dbReference>
<evidence type="ECO:0000313" key="6">
    <source>
        <dbReference type="EMBL" id="QPH98250.1"/>
    </source>
</evidence>
<reference evidence="6 7" key="2">
    <citation type="journal article" date="2020" name="Microb. Genom.">
        <title>Analysis of complete Campylobacter concisus genomes identifies genomospecies features, secretion systems and novel plasmids and their association with severe ulcerative colitis.</title>
        <authorList>
            <person name="Liu F."/>
            <person name="Chen S."/>
            <person name="Luu L.D.W."/>
            <person name="Lee S.A."/>
            <person name="Tay A.C.Y."/>
            <person name="Wu R."/>
            <person name="Riordan S.M."/>
            <person name="Lan R."/>
            <person name="Liu L."/>
            <person name="Zhang L."/>
        </authorList>
    </citation>
    <scope>NUCLEOTIDE SEQUENCE [LARGE SCALE GENOMIC DNA]</scope>
    <source>
        <strain evidence="6 7">H16O-S1</strain>
    </source>
</reference>
<feature type="modified residue" description="N6-(pyridoxal phosphate)lysine" evidence="4">
    <location>
        <position position="192"/>
    </location>
</feature>
<dbReference type="PANTHER" id="PTHR11808:SF15">
    <property type="entry name" value="CYSTATHIONINE GAMMA-LYASE"/>
    <property type="match status" value="1"/>
</dbReference>
<comment type="similarity">
    <text evidence="2 5">Belongs to the trans-sulfuration enzymes family.</text>
</comment>
<dbReference type="EMBL" id="CP049263">
    <property type="protein sequence ID" value="QPH98250.1"/>
    <property type="molecule type" value="Genomic_DNA"/>
</dbReference>
<proteinExistence type="inferred from homology"/>
<reference evidence="6 7" key="1">
    <citation type="journal article" date="2018" name="Emerg. Microbes Infect.">
        <title>Genomic analysis of oral Campylobacter concisus strains identified a potential bacterial molecular marker associated with active Crohn's disease.</title>
        <authorList>
            <person name="Liu F."/>
            <person name="Ma R."/>
            <person name="Tay C.Y.A."/>
            <person name="Octavia S."/>
            <person name="Lan R."/>
            <person name="Chung H.K.L."/>
            <person name="Riordan S.M."/>
            <person name="Grimm M.C."/>
            <person name="Leong R.W."/>
            <person name="Tanaka M.M."/>
            <person name="Connor S."/>
            <person name="Zhang L."/>
        </authorList>
    </citation>
    <scope>NUCLEOTIDE SEQUENCE [LARGE SCALE GENOMIC DNA]</scope>
    <source>
        <strain evidence="6 7">H16O-S1</strain>
    </source>
</reference>
<gene>
    <name evidence="6" type="ORF">CVS89_08350</name>
</gene>
<sequence length="378" mass="41457">MKVDTLIVKGLEAKNNPHKAVVPPIYLATTFVQEGLGEFGKFAYSRSANPTRNAFEEIFAKFEESKFAFALASGMAATSAVFGLLKSGDKVILNSNVYGGTYRYANRLFDAYGIKFELAYDLNKITKLDDDVKMIFIETPSNPLLRVTDIARLAKLAHEKGALVVVDNTFLTPYYQKPLKFGADIVVYSATKYIGGHADVIAGVVTTNDEKLAERIAFMKNTLGATLSPLEAYSLIKGLKTLSVRFDRQSQNTLQIIDFLKNSDAVKAIHYAGSYSAEEKAMQEAQASGIGALISFELKDGYDKNIFVKNLELFDLAVSLGGVESLICHPASMTHESYDKALQEKIGISDGLLRLAIGIENADDLIFDLEQAIKKAKI</sequence>
<dbReference type="Proteomes" id="UP000594571">
    <property type="component" value="Chromosome"/>
</dbReference>
<dbReference type="PANTHER" id="PTHR11808">
    <property type="entry name" value="TRANS-SULFURATION ENZYME FAMILY MEMBER"/>
    <property type="match status" value="1"/>
</dbReference>
<dbReference type="Gene3D" id="3.40.640.10">
    <property type="entry name" value="Type I PLP-dependent aspartate aminotransferase-like (Major domain)"/>
    <property type="match status" value="1"/>
</dbReference>
<dbReference type="RefSeq" id="WP_107847360.1">
    <property type="nucleotide sequence ID" value="NZ_CP049234.1"/>
</dbReference>
<dbReference type="InterPro" id="IPR015421">
    <property type="entry name" value="PyrdxlP-dep_Trfase_major"/>
</dbReference>
<accession>A0A7S9RUQ7</accession>
<dbReference type="PIRSF" id="PIRSF001434">
    <property type="entry name" value="CGS"/>
    <property type="match status" value="1"/>
</dbReference>
<evidence type="ECO:0000256" key="3">
    <source>
        <dbReference type="ARBA" id="ARBA00022898"/>
    </source>
</evidence>
<dbReference type="InterPro" id="IPR015424">
    <property type="entry name" value="PyrdxlP-dep_Trfase"/>
</dbReference>
<dbReference type="GO" id="GO:0004123">
    <property type="term" value="F:cystathionine gamma-lyase activity"/>
    <property type="evidence" value="ECO:0007669"/>
    <property type="project" value="TreeGrafter"/>
</dbReference>
<protein>
    <submittedName>
        <fullName evidence="6">PLP-dependent transferase</fullName>
    </submittedName>
</protein>
<dbReference type="GO" id="GO:0019346">
    <property type="term" value="P:transsulfuration"/>
    <property type="evidence" value="ECO:0007669"/>
    <property type="project" value="InterPro"/>
</dbReference>
<dbReference type="Gene3D" id="3.90.1150.10">
    <property type="entry name" value="Aspartate Aminotransferase, domain 1"/>
    <property type="match status" value="1"/>
</dbReference>
<dbReference type="GO" id="GO:0019343">
    <property type="term" value="P:cysteine biosynthetic process via cystathionine"/>
    <property type="evidence" value="ECO:0007669"/>
    <property type="project" value="TreeGrafter"/>
</dbReference>
<evidence type="ECO:0000256" key="1">
    <source>
        <dbReference type="ARBA" id="ARBA00001933"/>
    </source>
</evidence>